<keyword evidence="5" id="KW-1185">Reference proteome</keyword>
<accession>A0ABU3SY90</accession>
<comment type="caution">
    <text evidence="4">The sequence shown here is derived from an EMBL/GenBank/DDBJ whole genome shotgun (WGS) entry which is preliminary data.</text>
</comment>
<feature type="chain" id="PRO_5045003843" evidence="2">
    <location>
        <begin position="20"/>
        <end position="469"/>
    </location>
</feature>
<keyword evidence="2" id="KW-0472">Membrane</keyword>
<gene>
    <name evidence="4" type="ORF">RS130_14430</name>
</gene>
<dbReference type="PANTHER" id="PTHR30203">
    <property type="entry name" value="OUTER MEMBRANE CATION EFFLUX PROTEIN"/>
    <property type="match status" value="1"/>
</dbReference>
<keyword evidence="2" id="KW-0449">Lipoprotein</keyword>
<keyword evidence="2" id="KW-0732">Signal</keyword>
<dbReference type="Pfam" id="PF02321">
    <property type="entry name" value="OEP"/>
    <property type="match status" value="2"/>
</dbReference>
<comment type="subcellular location">
    <subcellularLocation>
        <location evidence="2">Cell outer membrane</location>
        <topology evidence="2">Lipid-anchor</topology>
    </subcellularLocation>
</comment>
<keyword evidence="3" id="KW-0175">Coiled coil</keyword>
<protein>
    <submittedName>
        <fullName evidence="4">Efflux transporter outer membrane subunit</fullName>
    </submittedName>
</protein>
<feature type="signal peptide" evidence="2">
    <location>
        <begin position="1"/>
        <end position="19"/>
    </location>
</feature>
<dbReference type="Gene3D" id="2.20.200.10">
    <property type="entry name" value="Outer membrane efflux proteins (OEP)"/>
    <property type="match status" value="1"/>
</dbReference>
<sequence length="469" mass="51946">MKVTLYFPFLIGFAVLGCATDSQIADATRSPEVPTNWQLQQSQLAVNDNWLAEFKQPILAKLVHEALTSNRTLRQAAYDTEILEQRLVQSGAAFWPTLDLKLTSGRSQNANTDVTANSHSIELNAGYEIDIWGKLSNAEQQANLIYLANKAQYQQSRLTLVADVVTNWFNLVTSKQLQSLAKRRVENARQNLDIIESGYKQGLNGALDVYLSRNELNSELSNLADQHTSLLQNARNLEKILSRYPSGAIVSSAAQAELPLLDWAIPTGLPSDVMTRKPALQASWYQVLALDAAVAFAHKQRFPSINLNAAISDNSNELSDLLSGSSIAWSILGSITAPLFRAGDLKANEEISRLQLKQQEQLYVDTLYNAFAEVENGMTLEDSLKQSYQATLNASQNARQAETLSFEQYQKGLVNYTTVLEAQGRSFDAQSALIQLKNKLLANRVALYVALGGDFSEPQNNQEDELINE</sequence>
<name>A0ABU3SY90_9ALTE</name>
<keyword evidence="2" id="KW-0812">Transmembrane</keyword>
<evidence type="ECO:0000313" key="5">
    <source>
        <dbReference type="Proteomes" id="UP001247805"/>
    </source>
</evidence>
<dbReference type="Gene3D" id="1.20.1600.10">
    <property type="entry name" value="Outer membrane efflux proteins (OEP)"/>
    <property type="match status" value="1"/>
</dbReference>
<evidence type="ECO:0000256" key="2">
    <source>
        <dbReference type="RuleBase" id="RU362097"/>
    </source>
</evidence>
<evidence type="ECO:0000313" key="4">
    <source>
        <dbReference type="EMBL" id="MDU0354947.1"/>
    </source>
</evidence>
<keyword evidence="2" id="KW-0564">Palmitate</keyword>
<dbReference type="InterPro" id="IPR003423">
    <property type="entry name" value="OMP_efflux"/>
</dbReference>
<reference evidence="4 5" key="1">
    <citation type="submission" date="2023-10" db="EMBL/GenBank/DDBJ databases">
        <title>Glaciecola aquimarina strain GGW-M5 nov., isolated from a coastal seawater.</title>
        <authorList>
            <person name="Bayburt H."/>
            <person name="Kim J.M."/>
            <person name="Choi B.J."/>
            <person name="Jeon C.O."/>
        </authorList>
    </citation>
    <scope>NUCLEOTIDE SEQUENCE [LARGE SCALE GENOMIC DNA]</scope>
    <source>
        <strain evidence="4 5">KCTC 32108</strain>
    </source>
</reference>
<proteinExistence type="inferred from homology"/>
<dbReference type="SUPFAM" id="SSF56954">
    <property type="entry name" value="Outer membrane efflux proteins (OEP)"/>
    <property type="match status" value="1"/>
</dbReference>
<dbReference type="PANTHER" id="PTHR30203:SF24">
    <property type="entry name" value="BLR4935 PROTEIN"/>
    <property type="match status" value="1"/>
</dbReference>
<keyword evidence="2" id="KW-1134">Transmembrane beta strand</keyword>
<evidence type="ECO:0000256" key="1">
    <source>
        <dbReference type="ARBA" id="ARBA00007613"/>
    </source>
</evidence>
<dbReference type="Proteomes" id="UP001247805">
    <property type="component" value="Unassembled WGS sequence"/>
</dbReference>
<evidence type="ECO:0000256" key="3">
    <source>
        <dbReference type="SAM" id="Coils"/>
    </source>
</evidence>
<dbReference type="InterPro" id="IPR010131">
    <property type="entry name" value="MdtP/NodT-like"/>
</dbReference>
<dbReference type="NCBIfam" id="TIGR01845">
    <property type="entry name" value="outer_NodT"/>
    <property type="match status" value="1"/>
</dbReference>
<comment type="similarity">
    <text evidence="1 2">Belongs to the outer membrane factor (OMF) (TC 1.B.17) family.</text>
</comment>
<feature type="coiled-coil region" evidence="3">
    <location>
        <begin position="213"/>
        <end position="240"/>
    </location>
</feature>
<dbReference type="RefSeq" id="WP_316026512.1">
    <property type="nucleotide sequence ID" value="NZ_JAWDIO010000002.1"/>
</dbReference>
<dbReference type="PROSITE" id="PS51257">
    <property type="entry name" value="PROKAR_LIPOPROTEIN"/>
    <property type="match status" value="1"/>
</dbReference>
<dbReference type="EMBL" id="JAWDIO010000002">
    <property type="protein sequence ID" value="MDU0354947.1"/>
    <property type="molecule type" value="Genomic_DNA"/>
</dbReference>
<organism evidence="4 5">
    <name type="scientific">Paraglaciecola aquimarina</name>
    <dbReference type="NCBI Taxonomy" id="1235557"/>
    <lineage>
        <taxon>Bacteria</taxon>
        <taxon>Pseudomonadati</taxon>
        <taxon>Pseudomonadota</taxon>
        <taxon>Gammaproteobacteria</taxon>
        <taxon>Alteromonadales</taxon>
        <taxon>Alteromonadaceae</taxon>
        <taxon>Paraglaciecola</taxon>
    </lineage>
</organism>